<keyword evidence="2" id="KW-0812">Transmembrane</keyword>
<evidence type="ECO:0000256" key="1">
    <source>
        <dbReference type="SAM" id="MobiDB-lite"/>
    </source>
</evidence>
<organism evidence="3 4">
    <name type="scientific">Streptomyces erythrochromogenes</name>
    <dbReference type="NCBI Taxonomy" id="285574"/>
    <lineage>
        <taxon>Bacteria</taxon>
        <taxon>Bacillati</taxon>
        <taxon>Actinomycetota</taxon>
        <taxon>Actinomycetes</taxon>
        <taxon>Kitasatosporales</taxon>
        <taxon>Streptomycetaceae</taxon>
        <taxon>Streptomyces</taxon>
    </lineage>
</organism>
<protein>
    <submittedName>
        <fullName evidence="3">Uncharacterized protein</fullName>
    </submittedName>
</protein>
<evidence type="ECO:0000313" key="3">
    <source>
        <dbReference type="EMBL" id="WUN78001.1"/>
    </source>
</evidence>
<proteinExistence type="predicted"/>
<keyword evidence="2" id="KW-1133">Transmembrane helix</keyword>
<accession>A0ABZ1Q5N0</accession>
<reference evidence="3" key="1">
    <citation type="submission" date="2022-10" db="EMBL/GenBank/DDBJ databases">
        <title>The complete genomes of actinobacterial strains from the NBC collection.</title>
        <authorList>
            <person name="Joergensen T.S."/>
            <person name="Alvarez Arevalo M."/>
            <person name="Sterndorff E.B."/>
            <person name="Faurdal D."/>
            <person name="Vuksanovic O."/>
            <person name="Mourched A.-S."/>
            <person name="Charusanti P."/>
            <person name="Shaw S."/>
            <person name="Blin K."/>
            <person name="Weber T."/>
        </authorList>
    </citation>
    <scope>NUCLEOTIDE SEQUENCE</scope>
    <source>
        <strain evidence="3">NBC_00303</strain>
    </source>
</reference>
<feature type="region of interest" description="Disordered" evidence="1">
    <location>
        <begin position="1"/>
        <end position="21"/>
    </location>
</feature>
<keyword evidence="4" id="KW-1185">Reference proteome</keyword>
<sequence length="269" mass="27730">MNEELTGRLRAAAEAHQPDRARILARVERGMSGAPAGPRESSGTRPWPRVALASLATAGILAVGGFAVASIVQSPPARPEIPATPAAPSAPGTPHPTPSTPTTGGPTAPDRSPSTTPSTSPSPAASGGAGSTRPGSAHVQDGPLWSAGSLDASSNTYWAQSNITLKTTQPLTALTMELRITQTGGVQSTGSWRTLPADDFTVTVQHEDGAVVYRWTLKPGRTVPAGQHVFAGQYNHAAGEREAKHDGYRVDANGPRGALSVWGGFTPTR</sequence>
<dbReference type="EMBL" id="CP108036">
    <property type="protein sequence ID" value="WUN78001.1"/>
    <property type="molecule type" value="Genomic_DNA"/>
</dbReference>
<feature type="transmembrane region" description="Helical" evidence="2">
    <location>
        <begin position="50"/>
        <end position="72"/>
    </location>
</feature>
<feature type="region of interest" description="Disordered" evidence="1">
    <location>
        <begin position="27"/>
        <end position="46"/>
    </location>
</feature>
<feature type="compositionally biased region" description="Low complexity" evidence="1">
    <location>
        <begin position="100"/>
        <end position="137"/>
    </location>
</feature>
<gene>
    <name evidence="3" type="ORF">OHA91_05520</name>
</gene>
<evidence type="ECO:0000313" key="4">
    <source>
        <dbReference type="Proteomes" id="UP001432312"/>
    </source>
</evidence>
<feature type="region of interest" description="Disordered" evidence="1">
    <location>
        <begin position="76"/>
        <end position="146"/>
    </location>
</feature>
<keyword evidence="2" id="KW-0472">Membrane</keyword>
<evidence type="ECO:0000256" key="2">
    <source>
        <dbReference type="SAM" id="Phobius"/>
    </source>
</evidence>
<name>A0ABZ1Q5N0_9ACTN</name>
<dbReference type="GeneID" id="95495473"/>
<dbReference type="Proteomes" id="UP001432312">
    <property type="component" value="Chromosome"/>
</dbReference>
<dbReference type="RefSeq" id="WP_031147292.1">
    <property type="nucleotide sequence ID" value="NZ_CP108036.1"/>
</dbReference>